<dbReference type="Pfam" id="PF01494">
    <property type="entry name" value="FAD_binding_3"/>
    <property type="match status" value="1"/>
</dbReference>
<reference evidence="9 10" key="1">
    <citation type="journal article" date="2016" name="Environ. Microbiol.">
        <title>New Methyloceanibacter diversity from North Sea sediments includes methanotroph containing solely the soluble methane monooxygenase.</title>
        <authorList>
            <person name="Vekeman B."/>
            <person name="Kerckhof F.M."/>
            <person name="Cremers G."/>
            <person name="de Vos P."/>
            <person name="Vandamme P."/>
            <person name="Boon N."/>
            <person name="Op den Camp H.J."/>
            <person name="Heylen K."/>
        </authorList>
    </citation>
    <scope>NUCLEOTIDE SEQUENCE [LARGE SCALE GENOMIC DNA]</scope>
    <source>
        <strain evidence="9 10">R-67175</strain>
    </source>
</reference>
<dbReference type="GO" id="GO:0006744">
    <property type="term" value="P:ubiquinone biosynthetic process"/>
    <property type="evidence" value="ECO:0007669"/>
    <property type="project" value="UniProtKB-UniPathway"/>
</dbReference>
<dbReference type="PANTHER" id="PTHR43876:SF7">
    <property type="entry name" value="UBIQUINONE BIOSYNTHESIS MONOOXYGENASE COQ6, MITOCHONDRIAL"/>
    <property type="match status" value="1"/>
</dbReference>
<organism evidence="9 10">
    <name type="scientific">Methyloceanibacter superfactus</name>
    <dbReference type="NCBI Taxonomy" id="1774969"/>
    <lineage>
        <taxon>Bacteria</taxon>
        <taxon>Pseudomonadati</taxon>
        <taxon>Pseudomonadota</taxon>
        <taxon>Alphaproteobacteria</taxon>
        <taxon>Hyphomicrobiales</taxon>
        <taxon>Hyphomicrobiaceae</taxon>
        <taxon>Methyloceanibacter</taxon>
    </lineage>
</organism>
<evidence type="ECO:0000259" key="8">
    <source>
        <dbReference type="Pfam" id="PF01494"/>
    </source>
</evidence>
<comment type="pathway">
    <text evidence="2">Cofactor biosynthesis; ubiquinone biosynthesis.</text>
</comment>
<dbReference type="NCBIfam" id="TIGR01988">
    <property type="entry name" value="Ubi-OHases"/>
    <property type="match status" value="1"/>
</dbReference>
<proteinExistence type="inferred from homology"/>
<comment type="similarity">
    <text evidence="3">Belongs to the UbiH/COQ6 family.</text>
</comment>
<dbReference type="Proteomes" id="UP000094472">
    <property type="component" value="Unassembled WGS sequence"/>
</dbReference>
<dbReference type="GO" id="GO:0071949">
    <property type="term" value="F:FAD binding"/>
    <property type="evidence" value="ECO:0007669"/>
    <property type="project" value="InterPro"/>
</dbReference>
<dbReference type="InterPro" id="IPR051205">
    <property type="entry name" value="UbiH/COQ6_monooxygenase"/>
</dbReference>
<name>A0A1E3VLN1_9HYPH</name>
<dbReference type="GO" id="GO:0016705">
    <property type="term" value="F:oxidoreductase activity, acting on paired donors, with incorporation or reduction of molecular oxygen"/>
    <property type="evidence" value="ECO:0007669"/>
    <property type="project" value="InterPro"/>
</dbReference>
<dbReference type="GO" id="GO:0004497">
    <property type="term" value="F:monooxygenase activity"/>
    <property type="evidence" value="ECO:0007669"/>
    <property type="project" value="UniProtKB-KW"/>
</dbReference>
<evidence type="ECO:0000256" key="2">
    <source>
        <dbReference type="ARBA" id="ARBA00004749"/>
    </source>
</evidence>
<keyword evidence="5" id="KW-0274">FAD</keyword>
<feature type="domain" description="FAD-binding" evidence="8">
    <location>
        <begin position="9"/>
        <end position="344"/>
    </location>
</feature>
<keyword evidence="6" id="KW-0560">Oxidoreductase</keyword>
<dbReference type="InterPro" id="IPR036188">
    <property type="entry name" value="FAD/NAD-bd_sf"/>
</dbReference>
<keyword evidence="7" id="KW-0503">Monooxygenase</keyword>
<dbReference type="Gene3D" id="3.50.50.60">
    <property type="entry name" value="FAD/NAD(P)-binding domain"/>
    <property type="match status" value="2"/>
</dbReference>
<accession>A0A1E3VLN1</accession>
<evidence type="ECO:0000256" key="7">
    <source>
        <dbReference type="ARBA" id="ARBA00023033"/>
    </source>
</evidence>
<dbReference type="AlphaFoldDB" id="A0A1E3VLN1"/>
<dbReference type="InterPro" id="IPR010971">
    <property type="entry name" value="UbiH/COQ6"/>
</dbReference>
<protein>
    <recommendedName>
        <fullName evidence="8">FAD-binding domain-containing protein</fullName>
    </recommendedName>
</protein>
<evidence type="ECO:0000256" key="1">
    <source>
        <dbReference type="ARBA" id="ARBA00001974"/>
    </source>
</evidence>
<evidence type="ECO:0000256" key="6">
    <source>
        <dbReference type="ARBA" id="ARBA00023002"/>
    </source>
</evidence>
<dbReference type="PRINTS" id="PR00420">
    <property type="entry name" value="RNGMNOXGNASE"/>
</dbReference>
<keyword evidence="4" id="KW-0285">Flavoprotein</keyword>
<comment type="cofactor">
    <cofactor evidence="1">
        <name>FAD</name>
        <dbReference type="ChEBI" id="CHEBI:57692"/>
    </cofactor>
</comment>
<dbReference type="PANTHER" id="PTHR43876">
    <property type="entry name" value="UBIQUINONE BIOSYNTHESIS MONOOXYGENASE COQ6, MITOCHONDRIAL"/>
    <property type="match status" value="1"/>
</dbReference>
<sequence>MTANDGAIYDVAVVGAGPAGIAAALALAHLGARVALVGPPPPKALPARPETRTAALLTSSVDFLKRLEVWEPLIPHAAALKVIRIIDASRSLFRSPDIAFDSRELGLEAFGYNIANTTLVEMLYARAEEILPAVIPASVEAVQIGDREARLTVSGDRALIARLVAGADGRRSVCRIAAGIAVSEWRYDQAAIASSFHHTRPHDGVSTELHRESGSVTTVPMPDPLLSSLIWVGSTAEIEEVMAGDDAAFAALLQNRLGDALGEITAVGARAQFPVAGLTAKQLAANRTALIGEAAHILPPIGAQGLNLGLRDAAALAVLLAAALRRGHDPGGSSVLSAYVRARQLDVLSRTVGVDLLNRSLLTGLLPVQAARGLVLHGLNALAPLRRMIMRAGLAPPATLPSLMQPAA</sequence>
<dbReference type="STRING" id="1774969.AUC69_03415"/>
<evidence type="ECO:0000313" key="9">
    <source>
        <dbReference type="EMBL" id="ODR94211.1"/>
    </source>
</evidence>
<dbReference type="OrthoDB" id="9796623at2"/>
<dbReference type="EMBL" id="LPWF01000036">
    <property type="protein sequence ID" value="ODR94211.1"/>
    <property type="molecule type" value="Genomic_DNA"/>
</dbReference>
<dbReference type="SUPFAM" id="SSF51905">
    <property type="entry name" value="FAD/NAD(P)-binding domain"/>
    <property type="match status" value="1"/>
</dbReference>
<keyword evidence="10" id="KW-1185">Reference proteome</keyword>
<evidence type="ECO:0000256" key="4">
    <source>
        <dbReference type="ARBA" id="ARBA00022630"/>
    </source>
</evidence>
<dbReference type="RefSeq" id="WP_158008144.1">
    <property type="nucleotide sequence ID" value="NZ_LPWF01000036.1"/>
</dbReference>
<gene>
    <name evidence="9" type="ORF">AUC69_03415</name>
</gene>
<evidence type="ECO:0000256" key="5">
    <source>
        <dbReference type="ARBA" id="ARBA00022827"/>
    </source>
</evidence>
<comment type="caution">
    <text evidence="9">The sequence shown here is derived from an EMBL/GenBank/DDBJ whole genome shotgun (WGS) entry which is preliminary data.</text>
</comment>
<dbReference type="UniPathway" id="UPA00232"/>
<dbReference type="InterPro" id="IPR002938">
    <property type="entry name" value="FAD-bd"/>
</dbReference>
<evidence type="ECO:0000256" key="3">
    <source>
        <dbReference type="ARBA" id="ARBA00005349"/>
    </source>
</evidence>
<evidence type="ECO:0000313" key="10">
    <source>
        <dbReference type="Proteomes" id="UP000094472"/>
    </source>
</evidence>